<dbReference type="EMBL" id="JANTEZ010000002">
    <property type="protein sequence ID" value="MCS5714034.1"/>
    <property type="molecule type" value="Genomic_DNA"/>
</dbReference>
<feature type="coiled-coil region" evidence="1">
    <location>
        <begin position="77"/>
        <end position="104"/>
    </location>
</feature>
<keyword evidence="3" id="KW-0472">Membrane</keyword>
<feature type="region of interest" description="Disordered" evidence="2">
    <location>
        <begin position="37"/>
        <end position="58"/>
    </location>
</feature>
<protein>
    <submittedName>
        <fullName evidence="4">Uncharacterized protein</fullName>
    </submittedName>
</protein>
<dbReference type="Proteomes" id="UP001165580">
    <property type="component" value="Unassembled WGS sequence"/>
</dbReference>
<reference evidence="4" key="1">
    <citation type="submission" date="2022-08" db="EMBL/GenBank/DDBJ databases">
        <authorList>
            <person name="Deng Y."/>
            <person name="Han X.-F."/>
            <person name="Zhang Y.-Q."/>
        </authorList>
    </citation>
    <scope>NUCLEOTIDE SEQUENCE</scope>
    <source>
        <strain evidence="4">CPCC 205716</strain>
    </source>
</reference>
<proteinExistence type="predicted"/>
<evidence type="ECO:0000256" key="3">
    <source>
        <dbReference type="SAM" id="Phobius"/>
    </source>
</evidence>
<gene>
    <name evidence="4" type="ORF">NVV95_05655</name>
</gene>
<keyword evidence="5" id="KW-1185">Reference proteome</keyword>
<evidence type="ECO:0000313" key="5">
    <source>
        <dbReference type="Proteomes" id="UP001165580"/>
    </source>
</evidence>
<comment type="caution">
    <text evidence="4">The sequence shown here is derived from an EMBL/GenBank/DDBJ whole genome shotgun (WGS) entry which is preliminary data.</text>
</comment>
<keyword evidence="1" id="KW-0175">Coiled coil</keyword>
<organism evidence="4 5">
    <name type="scientific">Herbiconiux gentiana</name>
    <dbReference type="NCBI Taxonomy" id="2970912"/>
    <lineage>
        <taxon>Bacteria</taxon>
        <taxon>Bacillati</taxon>
        <taxon>Actinomycetota</taxon>
        <taxon>Actinomycetes</taxon>
        <taxon>Micrococcales</taxon>
        <taxon>Microbacteriaceae</taxon>
        <taxon>Herbiconiux</taxon>
    </lineage>
</organism>
<keyword evidence="3" id="KW-0812">Transmembrane</keyword>
<evidence type="ECO:0000313" key="4">
    <source>
        <dbReference type="EMBL" id="MCS5714034.1"/>
    </source>
</evidence>
<feature type="transmembrane region" description="Helical" evidence="3">
    <location>
        <begin position="139"/>
        <end position="163"/>
    </location>
</feature>
<keyword evidence="3" id="KW-1133">Transmembrane helix</keyword>
<evidence type="ECO:0000256" key="2">
    <source>
        <dbReference type="SAM" id="MobiDB-lite"/>
    </source>
</evidence>
<sequence length="302" mass="31785">MAAPSEYLRARRDPEFRERVARGYHGAHDVLDALWWREHPGSPTPDGVESPAARRAELQRTAYAPAARGAADAVPRADRAAAELAQLDAALDEERRAIDDALAAADTPRALLPVAAADAEDRADDAAPPARPQRGRRRLAAVAAAGFVLALVGGAAGFTLAAVSGGSLPGLGAGRDAPFADPSGALAIFDRPPQPADRPPLLYAVQLREDTLRTLSMAGTPLYVARDIDDDVCIVLVQDNGTYTANCVPPDRFPATGLLIRGSIGVAGRPSQGDQLPLSFVDVEATWLPDGSTVWGQNPQTR</sequence>
<dbReference type="RefSeq" id="WP_259485564.1">
    <property type="nucleotide sequence ID" value="NZ_JANTEZ010000002.1"/>
</dbReference>
<accession>A0ABT2GGL5</accession>
<name>A0ABT2GGL5_9MICO</name>
<evidence type="ECO:0000256" key="1">
    <source>
        <dbReference type="SAM" id="Coils"/>
    </source>
</evidence>